<evidence type="ECO:0000313" key="6">
    <source>
        <dbReference type="Proteomes" id="UP000243723"/>
    </source>
</evidence>
<keyword evidence="2" id="KW-0560">Oxidoreductase</keyword>
<comment type="similarity">
    <text evidence="1 2">Belongs to the iron/ascorbate-dependent oxidoreductase family.</text>
</comment>
<dbReference type="Gene3D" id="2.60.120.330">
    <property type="entry name" value="B-lactam Antibiotic, Isopenicillin N Synthase, Chain"/>
    <property type="match status" value="1"/>
</dbReference>
<keyword evidence="2" id="KW-0479">Metal-binding</keyword>
<dbReference type="SUPFAM" id="SSF51197">
    <property type="entry name" value="Clavaminate synthase-like"/>
    <property type="match status" value="1"/>
</dbReference>
<dbReference type="STRING" id="40998.A0A2P8AFQ5"/>
<dbReference type="EMBL" id="NHZQ01000010">
    <property type="protein sequence ID" value="PSK59305.1"/>
    <property type="molecule type" value="Genomic_DNA"/>
</dbReference>
<dbReference type="PROSITE" id="PS51471">
    <property type="entry name" value="FE2OG_OXY"/>
    <property type="match status" value="1"/>
</dbReference>
<feature type="compositionally biased region" description="Polar residues" evidence="3">
    <location>
        <begin position="423"/>
        <end position="433"/>
    </location>
</feature>
<feature type="region of interest" description="Disordered" evidence="3">
    <location>
        <begin position="404"/>
        <end position="433"/>
    </location>
</feature>
<evidence type="ECO:0000259" key="4">
    <source>
        <dbReference type="PROSITE" id="PS51471"/>
    </source>
</evidence>
<evidence type="ECO:0000256" key="3">
    <source>
        <dbReference type="SAM" id="MobiDB-lite"/>
    </source>
</evidence>
<protein>
    <submittedName>
        <fullName evidence="5">UPF0676 protein</fullName>
    </submittedName>
</protein>
<gene>
    <name evidence="5" type="ORF">B9Z65_3629</name>
</gene>
<keyword evidence="2" id="KW-0408">Iron</keyword>
<dbReference type="GO" id="GO:0046872">
    <property type="term" value="F:metal ion binding"/>
    <property type="evidence" value="ECO:0007669"/>
    <property type="project" value="UniProtKB-KW"/>
</dbReference>
<feature type="compositionally biased region" description="Basic and acidic residues" evidence="3">
    <location>
        <begin position="404"/>
        <end position="413"/>
    </location>
</feature>
<keyword evidence="6" id="KW-1185">Reference proteome</keyword>
<feature type="domain" description="Fe2OG dioxygenase" evidence="4">
    <location>
        <begin position="212"/>
        <end position="334"/>
    </location>
</feature>
<dbReference type="OrthoDB" id="288590at2759"/>
<dbReference type="InterPro" id="IPR050231">
    <property type="entry name" value="Iron_ascorbate_oxido_reductase"/>
</dbReference>
<dbReference type="GO" id="GO:0016491">
    <property type="term" value="F:oxidoreductase activity"/>
    <property type="evidence" value="ECO:0007669"/>
    <property type="project" value="UniProtKB-KW"/>
</dbReference>
<dbReference type="GO" id="GO:0044283">
    <property type="term" value="P:small molecule biosynthetic process"/>
    <property type="evidence" value="ECO:0007669"/>
    <property type="project" value="UniProtKB-ARBA"/>
</dbReference>
<evidence type="ECO:0000256" key="2">
    <source>
        <dbReference type="RuleBase" id="RU003682"/>
    </source>
</evidence>
<evidence type="ECO:0000313" key="5">
    <source>
        <dbReference type="EMBL" id="PSK59305.1"/>
    </source>
</evidence>
<dbReference type="Pfam" id="PF03171">
    <property type="entry name" value="2OG-FeII_Oxy"/>
    <property type="match status" value="1"/>
</dbReference>
<comment type="caution">
    <text evidence="5">The sequence shown here is derived from an EMBL/GenBank/DDBJ whole genome shotgun (WGS) entry which is preliminary data.</text>
</comment>
<dbReference type="Proteomes" id="UP000243723">
    <property type="component" value="Unassembled WGS sequence"/>
</dbReference>
<dbReference type="InterPro" id="IPR027443">
    <property type="entry name" value="IPNS-like_sf"/>
</dbReference>
<dbReference type="Pfam" id="PF14226">
    <property type="entry name" value="DIOX_N"/>
    <property type="match status" value="1"/>
</dbReference>
<dbReference type="PANTHER" id="PTHR47990">
    <property type="entry name" value="2-OXOGLUTARATE (2OG) AND FE(II)-DEPENDENT OXYGENASE SUPERFAMILY PROTEIN-RELATED"/>
    <property type="match status" value="1"/>
</dbReference>
<accession>A0A2P8AFQ5</accession>
<sequence>MTGLRSLGATRNALRTMLHSLKREMATVADIQHPLDSMPPGHKASIGSLQTFTLPEKITGSRGDRALGRTMVDTWRRDGILQISINHTNRKLADVAFESSKKYFGMSHRDKAKCVDDQSFAGYIASGEEITDNIADYSDIFTVTKDLPATDPRVVQKWPFHGPTPWPNAQMKTVMQAYMDYLGESGEKMLELIAYGLGLADGDALKKYTQDGWHHMRILRFPETHNTNGKGKEGRGIGSHTDYGLLVIAAQDAVGGLFIRPPYEGENYANWKDSAAGMKEDDDKWVYVPPVADTFTVFPGDMLQYATGNYLPSTPHKVGLNTRERFAFAYFHEPNFSAVMKPLPGYNAGQETTEGIHYGTHFTNMFMRNYPERITAHRMRSENRMEKLKSSSLRWSEFEEARGHVATHEEKTPGLDIGAIPSRQDSTSMGAGL</sequence>
<proteinExistence type="inferred from homology"/>
<dbReference type="InterPro" id="IPR044861">
    <property type="entry name" value="IPNS-like_FE2OG_OXY"/>
</dbReference>
<dbReference type="InterPro" id="IPR005123">
    <property type="entry name" value="Oxoglu/Fe-dep_dioxygenase_dom"/>
</dbReference>
<name>A0A2P8AFQ5_9PEZI</name>
<dbReference type="AlphaFoldDB" id="A0A2P8AFQ5"/>
<dbReference type="InterPro" id="IPR026992">
    <property type="entry name" value="DIOX_N"/>
</dbReference>
<organism evidence="5 6">
    <name type="scientific">Elsinoe australis</name>
    <dbReference type="NCBI Taxonomy" id="40998"/>
    <lineage>
        <taxon>Eukaryota</taxon>
        <taxon>Fungi</taxon>
        <taxon>Dikarya</taxon>
        <taxon>Ascomycota</taxon>
        <taxon>Pezizomycotina</taxon>
        <taxon>Dothideomycetes</taxon>
        <taxon>Dothideomycetidae</taxon>
        <taxon>Myriangiales</taxon>
        <taxon>Elsinoaceae</taxon>
        <taxon>Elsinoe</taxon>
    </lineage>
</organism>
<reference evidence="5 6" key="1">
    <citation type="submission" date="2017-05" db="EMBL/GenBank/DDBJ databases">
        <title>Draft genome sequence of Elsinoe australis.</title>
        <authorList>
            <person name="Cheng Q."/>
        </authorList>
    </citation>
    <scope>NUCLEOTIDE SEQUENCE [LARGE SCALE GENOMIC DNA]</scope>
    <source>
        <strain evidence="5 6">NL1</strain>
    </source>
</reference>
<evidence type="ECO:0000256" key="1">
    <source>
        <dbReference type="ARBA" id="ARBA00008056"/>
    </source>
</evidence>